<evidence type="ECO:0000313" key="17">
    <source>
        <dbReference type="EMBL" id="KAK4242639.1"/>
    </source>
</evidence>
<evidence type="ECO:0000256" key="7">
    <source>
        <dbReference type="ARBA" id="ARBA00022989"/>
    </source>
</evidence>
<evidence type="ECO:0000313" key="18">
    <source>
        <dbReference type="Proteomes" id="UP001303760"/>
    </source>
</evidence>
<dbReference type="Pfam" id="PF04088">
    <property type="entry name" value="Peroxin-13_N"/>
    <property type="match status" value="1"/>
</dbReference>
<dbReference type="Gene3D" id="2.30.30.40">
    <property type="entry name" value="SH3 Domains"/>
    <property type="match status" value="1"/>
</dbReference>
<dbReference type="GO" id="GO:1990429">
    <property type="term" value="C:peroxisomal importomer complex"/>
    <property type="evidence" value="ECO:0007669"/>
    <property type="project" value="TreeGrafter"/>
</dbReference>
<evidence type="ECO:0000256" key="15">
    <source>
        <dbReference type="SAM" id="MobiDB-lite"/>
    </source>
</evidence>
<dbReference type="InterPro" id="IPR035463">
    <property type="entry name" value="Pex13"/>
</dbReference>
<feature type="domain" description="SH3" evidence="16">
    <location>
        <begin position="304"/>
        <end position="376"/>
    </location>
</feature>
<evidence type="ECO:0000259" key="16">
    <source>
        <dbReference type="PROSITE" id="PS50002"/>
    </source>
</evidence>
<dbReference type="AlphaFoldDB" id="A0AAN7CIF6"/>
<keyword evidence="8" id="KW-0811">Translocation</keyword>
<keyword evidence="6" id="KW-0653">Protein transport</keyword>
<keyword evidence="3 14" id="KW-0728">SH3 domain</keyword>
<accession>A0AAN7CIF6</accession>
<dbReference type="EMBL" id="MU860005">
    <property type="protein sequence ID" value="KAK4242639.1"/>
    <property type="molecule type" value="Genomic_DNA"/>
</dbReference>
<evidence type="ECO:0000256" key="10">
    <source>
        <dbReference type="ARBA" id="ARBA00023140"/>
    </source>
</evidence>
<evidence type="ECO:0000256" key="14">
    <source>
        <dbReference type="PROSITE-ProRule" id="PRU00192"/>
    </source>
</evidence>
<keyword evidence="9" id="KW-0472">Membrane</keyword>
<comment type="subunit">
    <text evidence="13">Interacts (via SH3 domain) with PEX14 (via SH3-binding motif); forming the PEX13-PEX14 docking complex.</text>
</comment>
<evidence type="ECO:0000256" key="5">
    <source>
        <dbReference type="ARBA" id="ARBA00022692"/>
    </source>
</evidence>
<keyword evidence="18" id="KW-1185">Reference proteome</keyword>
<dbReference type="GO" id="GO:0016560">
    <property type="term" value="P:protein import into peroxisome matrix, docking"/>
    <property type="evidence" value="ECO:0007669"/>
    <property type="project" value="InterPro"/>
</dbReference>
<keyword evidence="10" id="KW-0576">Peroxisome</keyword>
<feature type="region of interest" description="Disordered" evidence="15">
    <location>
        <begin position="1"/>
        <end position="56"/>
    </location>
</feature>
<proteinExistence type="inferred from homology"/>
<feature type="region of interest" description="Disordered" evidence="15">
    <location>
        <begin position="388"/>
        <end position="419"/>
    </location>
</feature>
<dbReference type="PANTHER" id="PTHR19332:SF1">
    <property type="entry name" value="PEROXISOMAL MEMBRANE PROTEIN PEX13"/>
    <property type="match status" value="1"/>
</dbReference>
<comment type="similarity">
    <text evidence="2">Belongs to the peroxin-13 family.</text>
</comment>
<evidence type="ECO:0000256" key="6">
    <source>
        <dbReference type="ARBA" id="ARBA00022927"/>
    </source>
</evidence>
<dbReference type="PANTHER" id="PTHR19332">
    <property type="entry name" value="PEROXISOMAL MEMBRANE PROTEIN PEX13"/>
    <property type="match status" value="1"/>
</dbReference>
<keyword evidence="5" id="KW-0812">Transmembrane</keyword>
<dbReference type="Proteomes" id="UP001303760">
    <property type="component" value="Unassembled WGS sequence"/>
</dbReference>
<dbReference type="SUPFAM" id="SSF50044">
    <property type="entry name" value="SH3-domain"/>
    <property type="match status" value="1"/>
</dbReference>
<keyword evidence="7" id="KW-1133">Transmembrane helix</keyword>
<evidence type="ECO:0000256" key="9">
    <source>
        <dbReference type="ARBA" id="ARBA00023136"/>
    </source>
</evidence>
<name>A0AAN7CIF6_9PEZI</name>
<evidence type="ECO:0000256" key="13">
    <source>
        <dbReference type="ARBA" id="ARBA00065871"/>
    </source>
</evidence>
<dbReference type="GO" id="GO:0005778">
    <property type="term" value="C:peroxisomal membrane"/>
    <property type="evidence" value="ECO:0007669"/>
    <property type="project" value="UniProtKB-SubCell"/>
</dbReference>
<evidence type="ECO:0000256" key="4">
    <source>
        <dbReference type="ARBA" id="ARBA00022448"/>
    </source>
</evidence>
<keyword evidence="4" id="KW-0813">Transport</keyword>
<dbReference type="PROSITE" id="PS50002">
    <property type="entry name" value="SH3"/>
    <property type="match status" value="1"/>
</dbReference>
<feature type="compositionally biased region" description="Polar residues" evidence="15">
    <location>
        <begin position="393"/>
        <end position="404"/>
    </location>
</feature>
<comment type="caution">
    <text evidence="17">The sequence shown here is derived from an EMBL/GenBank/DDBJ whole genome shotgun (WGS) entry which is preliminary data.</text>
</comment>
<evidence type="ECO:0000256" key="1">
    <source>
        <dbReference type="ARBA" id="ARBA00004549"/>
    </source>
</evidence>
<evidence type="ECO:0000256" key="8">
    <source>
        <dbReference type="ARBA" id="ARBA00023010"/>
    </source>
</evidence>
<dbReference type="InterPro" id="IPR001452">
    <property type="entry name" value="SH3_domain"/>
</dbReference>
<dbReference type="CDD" id="cd11771">
    <property type="entry name" value="SH3_Pex13p_fungal"/>
    <property type="match status" value="1"/>
</dbReference>
<sequence length="441" mass="46467">MASPPKPWERQGATPGTSGIDATAPTISAATANTTTAPATTTATTATSSSTTPAIPARPASLTAAVNQNAAAYSRPYGTTPYGGYGTAYSSPYSSLHARYGGYGGYGGGMYGGYGGYGGMYGGGMYGGMPGAMPNDPNNPESLTQRFGMSTQATFQMLEGIVGAFGGLAQMLESTYMATHSSFFAMVSVAEQFGNLRDTLGSVLGIFTLMRWIRTLIAKLTGRPPPVDATALTPAAFARFEGRRSPVPEGGPPKPSRKPLLFFLLAAFGLPYVMSKLIRSMAASAEEEERRRQFVAQQQMLDPSKLEFCRVLYDFSPAAQGQAVVQGVDLEVHKGDLVAVLSKCDPLGNPSEWWKCRARDGGIGYLPSTFLEVLRKPGQPIAAIKGMPESESSRANTMTSTASAPSPLPQTAEAAAKPPALPFTKVGDVTVESFQKSQFYS</sequence>
<evidence type="ECO:0000256" key="3">
    <source>
        <dbReference type="ARBA" id="ARBA00022443"/>
    </source>
</evidence>
<evidence type="ECO:0000256" key="11">
    <source>
        <dbReference type="ARBA" id="ARBA00029693"/>
    </source>
</evidence>
<evidence type="ECO:0000256" key="12">
    <source>
        <dbReference type="ARBA" id="ARBA00034535"/>
    </source>
</evidence>
<reference evidence="17" key="1">
    <citation type="journal article" date="2023" name="Mol. Phylogenet. Evol.">
        <title>Genome-scale phylogeny and comparative genomics of the fungal order Sordariales.</title>
        <authorList>
            <person name="Hensen N."/>
            <person name="Bonometti L."/>
            <person name="Westerberg I."/>
            <person name="Brannstrom I.O."/>
            <person name="Guillou S."/>
            <person name="Cros-Aarteil S."/>
            <person name="Calhoun S."/>
            <person name="Haridas S."/>
            <person name="Kuo A."/>
            <person name="Mondo S."/>
            <person name="Pangilinan J."/>
            <person name="Riley R."/>
            <person name="LaButti K."/>
            <person name="Andreopoulos B."/>
            <person name="Lipzen A."/>
            <person name="Chen C."/>
            <person name="Yan M."/>
            <person name="Daum C."/>
            <person name="Ng V."/>
            <person name="Clum A."/>
            <person name="Steindorff A."/>
            <person name="Ohm R.A."/>
            <person name="Martin F."/>
            <person name="Silar P."/>
            <person name="Natvig D.O."/>
            <person name="Lalanne C."/>
            <person name="Gautier V."/>
            <person name="Ament-Velasquez S.L."/>
            <person name="Kruys A."/>
            <person name="Hutchinson M.I."/>
            <person name="Powell A.J."/>
            <person name="Barry K."/>
            <person name="Miller A.N."/>
            <person name="Grigoriev I.V."/>
            <person name="Debuchy R."/>
            <person name="Gladieux P."/>
            <person name="Hiltunen Thoren M."/>
            <person name="Johannesson H."/>
        </authorList>
    </citation>
    <scope>NUCLEOTIDE SEQUENCE</scope>
    <source>
        <strain evidence="17">CBS 532.94</strain>
    </source>
</reference>
<dbReference type="FunFam" id="2.30.30.40:FF:000128">
    <property type="entry name" value="Peroxisomal membrane protein (Pex13)"/>
    <property type="match status" value="1"/>
</dbReference>
<dbReference type="InterPro" id="IPR007223">
    <property type="entry name" value="Peroxin-13_N"/>
</dbReference>
<feature type="compositionally biased region" description="Low complexity" evidence="15">
    <location>
        <begin position="22"/>
        <end position="56"/>
    </location>
</feature>
<dbReference type="InterPro" id="IPR036028">
    <property type="entry name" value="SH3-like_dom_sf"/>
</dbReference>
<reference evidence="17" key="2">
    <citation type="submission" date="2023-05" db="EMBL/GenBank/DDBJ databases">
        <authorList>
            <consortium name="Lawrence Berkeley National Laboratory"/>
            <person name="Steindorff A."/>
            <person name="Hensen N."/>
            <person name="Bonometti L."/>
            <person name="Westerberg I."/>
            <person name="Brannstrom I.O."/>
            <person name="Guillou S."/>
            <person name="Cros-Aarteil S."/>
            <person name="Calhoun S."/>
            <person name="Haridas S."/>
            <person name="Kuo A."/>
            <person name="Mondo S."/>
            <person name="Pangilinan J."/>
            <person name="Riley R."/>
            <person name="Labutti K."/>
            <person name="Andreopoulos B."/>
            <person name="Lipzen A."/>
            <person name="Chen C."/>
            <person name="Yanf M."/>
            <person name="Daum C."/>
            <person name="Ng V."/>
            <person name="Clum A."/>
            <person name="Ohm R."/>
            <person name="Martin F."/>
            <person name="Silar P."/>
            <person name="Natvig D."/>
            <person name="Lalanne C."/>
            <person name="Gautier V."/>
            <person name="Ament-Velasquez S.L."/>
            <person name="Kruys A."/>
            <person name="Hutchinson M.I."/>
            <person name="Powell A.J."/>
            <person name="Barry K."/>
            <person name="Miller A.N."/>
            <person name="Grigoriev I.V."/>
            <person name="Debuchy R."/>
            <person name="Gladieux P."/>
            <person name="Thoren M.H."/>
            <person name="Johannesson H."/>
        </authorList>
    </citation>
    <scope>NUCLEOTIDE SEQUENCE</scope>
    <source>
        <strain evidence="17">CBS 532.94</strain>
    </source>
</reference>
<dbReference type="Pfam" id="PF07653">
    <property type="entry name" value="SH3_2"/>
    <property type="match status" value="1"/>
</dbReference>
<evidence type="ECO:0000256" key="2">
    <source>
        <dbReference type="ARBA" id="ARBA00006033"/>
    </source>
</evidence>
<organism evidence="17 18">
    <name type="scientific">Achaetomium macrosporum</name>
    <dbReference type="NCBI Taxonomy" id="79813"/>
    <lineage>
        <taxon>Eukaryota</taxon>
        <taxon>Fungi</taxon>
        <taxon>Dikarya</taxon>
        <taxon>Ascomycota</taxon>
        <taxon>Pezizomycotina</taxon>
        <taxon>Sordariomycetes</taxon>
        <taxon>Sordariomycetidae</taxon>
        <taxon>Sordariales</taxon>
        <taxon>Chaetomiaceae</taxon>
        <taxon>Achaetomium</taxon>
    </lineage>
</organism>
<protein>
    <recommendedName>
        <fullName evidence="12">Peroxisomal membrane protein PEX13</fullName>
    </recommendedName>
    <alternativeName>
        <fullName evidence="11">Peroxin-13</fullName>
    </alternativeName>
</protein>
<dbReference type="SMART" id="SM00326">
    <property type="entry name" value="SH3"/>
    <property type="match status" value="1"/>
</dbReference>
<gene>
    <name evidence="17" type="ORF">C8A03DRAFT_11161</name>
</gene>
<comment type="subcellular location">
    <subcellularLocation>
        <location evidence="1">Peroxisome membrane</location>
        <topology evidence="1">Single-pass membrane protein</topology>
    </subcellularLocation>
</comment>